<proteinExistence type="predicted"/>
<dbReference type="EMBL" id="QTTN01000021">
    <property type="protein sequence ID" value="REE80210.1"/>
    <property type="molecule type" value="Genomic_DNA"/>
</dbReference>
<feature type="region of interest" description="Disordered" evidence="1">
    <location>
        <begin position="1"/>
        <end position="20"/>
    </location>
</feature>
<dbReference type="Pfam" id="PF05504">
    <property type="entry name" value="Spore_GerAC"/>
    <property type="match status" value="1"/>
</dbReference>
<evidence type="ECO:0000256" key="1">
    <source>
        <dbReference type="SAM" id="MobiDB-lite"/>
    </source>
</evidence>
<dbReference type="InterPro" id="IPR038501">
    <property type="entry name" value="Spore_GerAC_C_sf"/>
</dbReference>
<feature type="domain" description="Spore germination GerAC-like C-terminal" evidence="2">
    <location>
        <begin position="36"/>
        <end position="108"/>
    </location>
</feature>
<evidence type="ECO:0000313" key="4">
    <source>
        <dbReference type="Proteomes" id="UP000256304"/>
    </source>
</evidence>
<reference evidence="3 4" key="1">
    <citation type="submission" date="2018-08" db="EMBL/GenBank/DDBJ databases">
        <title>Genomic Encyclopedia of Type Strains, Phase III (KMG-III): the genomes of soil and plant-associated and newly described type strains.</title>
        <authorList>
            <person name="Whitman W."/>
        </authorList>
    </citation>
    <scope>NUCLEOTIDE SEQUENCE [LARGE SCALE GENOMIC DNA]</scope>
    <source>
        <strain evidence="3 4">CGMCC 1.10966</strain>
    </source>
</reference>
<keyword evidence="4" id="KW-1185">Reference proteome</keyword>
<dbReference type="AlphaFoldDB" id="A0A3D9RK02"/>
<accession>A0A3D9RK02</accession>
<evidence type="ECO:0000313" key="3">
    <source>
        <dbReference type="EMBL" id="REE80210.1"/>
    </source>
</evidence>
<protein>
    <submittedName>
        <fullName evidence="3">Spore germination B3/GerAC like protein</fullName>
    </submittedName>
</protein>
<sequence length="112" mass="12998">MLRPHSSLNPRPYRDRHKRSAGFLHRIPQHESVLKQLKLTQQLTQQLQPELQAIAERLQQLGTDSLGIGIAVRNSMSSYSAWKQLNWEQVYPKTKIKVSLHIKVKDYGQIES</sequence>
<organism evidence="3 4">
    <name type="scientific">Paenibacillus taihuensis</name>
    <dbReference type="NCBI Taxonomy" id="1156355"/>
    <lineage>
        <taxon>Bacteria</taxon>
        <taxon>Bacillati</taxon>
        <taxon>Bacillota</taxon>
        <taxon>Bacilli</taxon>
        <taxon>Bacillales</taxon>
        <taxon>Paenibacillaceae</taxon>
        <taxon>Paenibacillus</taxon>
    </lineage>
</organism>
<name>A0A3D9RK02_9BACL</name>
<comment type="caution">
    <text evidence="3">The sequence shown here is derived from an EMBL/GenBank/DDBJ whole genome shotgun (WGS) entry which is preliminary data.</text>
</comment>
<dbReference type="OrthoDB" id="2592518at2"/>
<evidence type="ECO:0000259" key="2">
    <source>
        <dbReference type="Pfam" id="PF05504"/>
    </source>
</evidence>
<dbReference type="InterPro" id="IPR046953">
    <property type="entry name" value="Spore_GerAC-like_C"/>
</dbReference>
<dbReference type="Gene3D" id="3.30.300.210">
    <property type="entry name" value="Nutrient germinant receptor protein C, domain 3"/>
    <property type="match status" value="1"/>
</dbReference>
<dbReference type="Proteomes" id="UP000256304">
    <property type="component" value="Unassembled WGS sequence"/>
</dbReference>
<dbReference type="RefSeq" id="WP_116190368.1">
    <property type="nucleotide sequence ID" value="NZ_QTTN01000021.1"/>
</dbReference>
<gene>
    <name evidence="3" type="ORF">A8990_12159</name>
</gene>